<feature type="transmembrane region" description="Helical" evidence="1">
    <location>
        <begin position="329"/>
        <end position="353"/>
    </location>
</feature>
<feature type="transmembrane region" description="Helical" evidence="1">
    <location>
        <begin position="277"/>
        <end position="293"/>
    </location>
</feature>
<accession>A0ABV6N1T6</accession>
<feature type="transmembrane region" description="Helical" evidence="1">
    <location>
        <begin position="482"/>
        <end position="504"/>
    </location>
</feature>
<feature type="transmembrane region" description="Helical" evidence="1">
    <location>
        <begin position="383"/>
        <end position="400"/>
    </location>
</feature>
<organism evidence="2 3">
    <name type="scientific">Kutzneria chonburiensis</name>
    <dbReference type="NCBI Taxonomy" id="1483604"/>
    <lineage>
        <taxon>Bacteria</taxon>
        <taxon>Bacillati</taxon>
        <taxon>Actinomycetota</taxon>
        <taxon>Actinomycetes</taxon>
        <taxon>Pseudonocardiales</taxon>
        <taxon>Pseudonocardiaceae</taxon>
        <taxon>Kutzneria</taxon>
    </lineage>
</organism>
<reference evidence="2 3" key="1">
    <citation type="submission" date="2024-09" db="EMBL/GenBank/DDBJ databases">
        <authorList>
            <person name="Sun Q."/>
            <person name="Mori K."/>
        </authorList>
    </citation>
    <scope>NUCLEOTIDE SEQUENCE [LARGE SCALE GENOMIC DNA]</scope>
    <source>
        <strain evidence="2 3">TBRC 1432</strain>
    </source>
</reference>
<proteinExistence type="predicted"/>
<evidence type="ECO:0000313" key="3">
    <source>
        <dbReference type="Proteomes" id="UP001589810"/>
    </source>
</evidence>
<dbReference type="Proteomes" id="UP001589810">
    <property type="component" value="Unassembled WGS sequence"/>
</dbReference>
<feature type="transmembrane region" description="Helical" evidence="1">
    <location>
        <begin position="245"/>
        <end position="265"/>
    </location>
</feature>
<dbReference type="Pfam" id="PF20176">
    <property type="entry name" value="DUF6541"/>
    <property type="match status" value="1"/>
</dbReference>
<sequence>MNWLDAVPVAVASAGWLIVPGLLMGLLIGLRGIAAWAIAPTLSVAIVSIVAAVFGKVGIDWSLGSALVGAAVAVVLTGLVALVLRGRSRGTVRSDPRPVTLAGLLGVLPAVLLGAVIVAMGMGRPEELSQTFDAVFHYSAVAYILDSHNASSLTLGALGNPSTPAGFYPGGWHDFVSLSVLSTGSSVPVAANLVTGVLAALVWPLSCVLLVRQLIGRNTVALAMTGLFSLGFSAFPWGLMAFGVLWPNTLGLALVPAAIAVVLSLSGLAKDDLIGRGRAWVLAPFVLLAGGFAHPNSLFSIIAIAVWPLFTGIWRWSRRMRDEGRGRRGTIGLTVSIVVFLAGWAFVATSSAFKNVRTFYWPPFESTARAVGEVLLNATNGRSSLWVVSIFMLVGLFLVWRVRDQRWLVGAFATVGMMFVLTAANNRSYTQFITGYWYNDSYRLAAILPVLAVPLTVLGIVRAGECLRKWLTERPKPRLGRLGTVGLTVVLALLVIVASKGLYFRNQVATLAFNYTGMEHSDDGTLADPREQAFYTRIAAKVPQDAVVANNPWDGSALVWALADRQVLFPHMDIAWSSQQKYLAEHLVNAATDPTVCRDVRQLHVGYLVIGEQRFWHGDGRRASYPGIHDPGTKPGFQLVDSDGDLKLYKITAC</sequence>
<keyword evidence="1" id="KW-0472">Membrane</keyword>
<dbReference type="InterPro" id="IPR046671">
    <property type="entry name" value="DUF6541"/>
</dbReference>
<feature type="transmembrane region" description="Helical" evidence="1">
    <location>
        <begin position="98"/>
        <end position="122"/>
    </location>
</feature>
<feature type="transmembrane region" description="Helical" evidence="1">
    <location>
        <begin position="299"/>
        <end position="317"/>
    </location>
</feature>
<dbReference type="RefSeq" id="WP_273936773.1">
    <property type="nucleotide sequence ID" value="NZ_CP097263.1"/>
</dbReference>
<feature type="transmembrane region" description="Helical" evidence="1">
    <location>
        <begin position="6"/>
        <end position="28"/>
    </location>
</feature>
<comment type="caution">
    <text evidence="2">The sequence shown here is derived from an EMBL/GenBank/DDBJ whole genome shotgun (WGS) entry which is preliminary data.</text>
</comment>
<feature type="transmembrane region" description="Helical" evidence="1">
    <location>
        <begin position="444"/>
        <end position="461"/>
    </location>
</feature>
<protein>
    <submittedName>
        <fullName evidence="2">DUF6541 family protein</fullName>
    </submittedName>
</protein>
<evidence type="ECO:0000256" key="1">
    <source>
        <dbReference type="SAM" id="Phobius"/>
    </source>
</evidence>
<evidence type="ECO:0000313" key="2">
    <source>
        <dbReference type="EMBL" id="MFC0546533.1"/>
    </source>
</evidence>
<dbReference type="EMBL" id="JBHLUD010000013">
    <property type="protein sequence ID" value="MFC0546533.1"/>
    <property type="molecule type" value="Genomic_DNA"/>
</dbReference>
<feature type="transmembrane region" description="Helical" evidence="1">
    <location>
        <begin position="407"/>
        <end position="424"/>
    </location>
</feature>
<name>A0ABV6N1T6_9PSEU</name>
<gene>
    <name evidence="2" type="ORF">ACFFH7_33815</name>
</gene>
<keyword evidence="3" id="KW-1185">Reference proteome</keyword>
<feature type="transmembrane region" description="Helical" evidence="1">
    <location>
        <begin position="189"/>
        <end position="211"/>
    </location>
</feature>
<feature type="transmembrane region" description="Helical" evidence="1">
    <location>
        <begin position="35"/>
        <end position="55"/>
    </location>
</feature>
<feature type="transmembrane region" description="Helical" evidence="1">
    <location>
        <begin position="220"/>
        <end position="239"/>
    </location>
</feature>
<keyword evidence="1" id="KW-1133">Transmembrane helix</keyword>
<feature type="transmembrane region" description="Helical" evidence="1">
    <location>
        <begin position="61"/>
        <end position="86"/>
    </location>
</feature>
<keyword evidence="1" id="KW-0812">Transmembrane</keyword>